<keyword evidence="4" id="KW-0175">Coiled coil</keyword>
<feature type="compositionally biased region" description="Basic and acidic residues" evidence="9">
    <location>
        <begin position="1190"/>
        <end position="1201"/>
    </location>
</feature>
<feature type="binding site" evidence="8">
    <location>
        <begin position="209"/>
        <end position="216"/>
    </location>
    <ligand>
        <name>ATP</name>
        <dbReference type="ChEBI" id="CHEBI:30616"/>
    </ligand>
</feature>
<protein>
    <recommendedName>
        <fullName evidence="10">Myosin motor domain-containing protein</fullName>
    </recommendedName>
</protein>
<dbReference type="PANTHER" id="PTHR13140">
    <property type="entry name" value="MYOSIN"/>
    <property type="match status" value="1"/>
</dbReference>
<dbReference type="PRINTS" id="PR00193">
    <property type="entry name" value="MYOSINHEAVY"/>
</dbReference>
<gene>
    <name evidence="11" type="ORF">CYNAS_LOCUS16365</name>
</gene>
<evidence type="ECO:0000256" key="7">
    <source>
        <dbReference type="ARBA" id="ARBA00023203"/>
    </source>
</evidence>
<evidence type="ECO:0000256" key="6">
    <source>
        <dbReference type="ARBA" id="ARBA00023175"/>
    </source>
</evidence>
<dbReference type="Proteomes" id="UP001176961">
    <property type="component" value="Unassembled WGS sequence"/>
</dbReference>
<keyword evidence="6 8" id="KW-0505">Motor protein</keyword>
<evidence type="ECO:0000256" key="5">
    <source>
        <dbReference type="ARBA" id="ARBA00023123"/>
    </source>
</evidence>
<evidence type="ECO:0000256" key="8">
    <source>
        <dbReference type="PROSITE-ProRule" id="PRU00782"/>
    </source>
</evidence>
<dbReference type="Gene3D" id="1.20.58.530">
    <property type="match status" value="1"/>
</dbReference>
<feature type="compositionally biased region" description="Polar residues" evidence="9">
    <location>
        <begin position="1240"/>
        <end position="1250"/>
    </location>
</feature>
<dbReference type="InterPro" id="IPR027417">
    <property type="entry name" value="P-loop_NTPase"/>
</dbReference>
<evidence type="ECO:0000256" key="1">
    <source>
        <dbReference type="ARBA" id="ARBA00008314"/>
    </source>
</evidence>
<keyword evidence="5 8" id="KW-0518">Myosin</keyword>
<dbReference type="CDD" id="cd01377">
    <property type="entry name" value="MYSc_class_II"/>
    <property type="match status" value="1"/>
</dbReference>
<dbReference type="Gene3D" id="1.20.5.4820">
    <property type="match status" value="1"/>
</dbReference>
<dbReference type="GO" id="GO:0005524">
    <property type="term" value="F:ATP binding"/>
    <property type="evidence" value="ECO:0007669"/>
    <property type="project" value="UniProtKB-UniRule"/>
</dbReference>
<dbReference type="SMART" id="SM00242">
    <property type="entry name" value="MYSc"/>
    <property type="match status" value="1"/>
</dbReference>
<evidence type="ECO:0000313" key="12">
    <source>
        <dbReference type="Proteomes" id="UP001176961"/>
    </source>
</evidence>
<feature type="region of interest" description="Actin-binding" evidence="8">
    <location>
        <begin position="698"/>
        <end position="720"/>
    </location>
</feature>
<dbReference type="Gene3D" id="1.10.10.820">
    <property type="match status" value="1"/>
</dbReference>
<feature type="region of interest" description="Disordered" evidence="9">
    <location>
        <begin position="1178"/>
        <end position="1250"/>
    </location>
</feature>
<dbReference type="GO" id="GO:0000146">
    <property type="term" value="F:microfilament motor activity"/>
    <property type="evidence" value="ECO:0007669"/>
    <property type="project" value="TreeGrafter"/>
</dbReference>
<evidence type="ECO:0000256" key="4">
    <source>
        <dbReference type="ARBA" id="ARBA00023054"/>
    </source>
</evidence>
<evidence type="ECO:0000259" key="10">
    <source>
        <dbReference type="PROSITE" id="PS51456"/>
    </source>
</evidence>
<dbReference type="Gene3D" id="3.40.850.10">
    <property type="entry name" value="Kinesin motor domain"/>
    <property type="match status" value="1"/>
</dbReference>
<dbReference type="PANTHER" id="PTHR13140:SF857">
    <property type="entry name" value="MYOSIN-11"/>
    <property type="match status" value="1"/>
</dbReference>
<sequence>MFQKRIFPNFGRGAEALRASVCNPNDPFVASSTPVMDVAVLRYLEPSKSSQEEDHLFENRIWIPDPEVGYRLASILDDGLNDVLVGFRDEQGFFEKARDTQTKRVPRVECEAPTLNSLASDLCQLTEPNAATVLDSLKRRYLQNVIHTHCGLFCVVLNPWRALPIYTTDLMSTYRTGVGDMHPHIYLVAQSAYDGILRGGRNQSILITGESGAGKTENTKRIIEYVLECCGSTPSSSKHQHTSNGLTNGHVKDSSSVGSDVVSSGVLLEAFGNARTTHNNNSSRFGKFIRIEFDDQGKLQSAQIECYLLEKSRVVSQNRGNRNFHVFYQLLSNAFSKEMRKQLLLTKSADQYKFLNQGNVSFDKDIDDAADGILTNRAMDKLGITSDEKMEVYSLVAACLLIGEIKFGERSGLDMSYVDGKAEIDAVTKLLGVKSSRLNEALTSPSIKVGESVIRKNQNMQKTVFSAAALAKVLYERIFRWLLDKCNEAISENTSMIASSIYNRFIGVLDIAGFEIVQNNSFEQLCINYTNEKLQAFFNHFMFVREQSEYLEEGIRWKQSDYALDLQPTIDIIEKPLGLLSLLEEECVVPNGSDQSLLQKLCTNLAKYPEFKKAKHSQRCQTVKHFTIKHYAGSVDYNIDSWVEKNRDVVENAVLEVMSESTKSLVRKLFPAVSNELTRSRRGTLCQSTVSFLYRNQLSSLLDTLSSSAAHFIRCVVPNYERMPNKIDGPLVLNQLKCNGVLEGIRICREGYPSRLPFAEFVTRYNILKKDAPANGWGAAEICKAAHIDTSRYQIGHTKIFCKIGVISDLEARRRDYLNSVIINLQARIRFLNAQQDLRLRKKQLNAVHIVQNNVRAFADIAVWPWFRLLALERDKERIKELEELNAKLEKENEKLRRENLILSTNCELLAEKVEEAEQSAEEARILIEKEVAEKNKEIQKVRLEMQQNEDVFDLLEKKYNEQHQKVMKMNESLREYERKLDQMDMEKEDLEKEVKKLRELYEKEKAIRDLKEKECQEYSSTISELEGRIDKLTNEANKWQLKFEKAMSEVEDEKFRAGKQLDTISDLQRTITELNERIARHDNAMLEEKNLRRKLEREQERAKDEQTYAQAILAKLQQKYDILKEECRRKDHQISKLEKKLEDKEVVMADCMKELKEQHKTRVTELEEKLADLKRKNMKLESENNSQKMKLDSTFERESSVDSDYGSHRRSYLTSTTTGYSDGYRGRSSSGRLSNSGRQYSLSSMSSFTSVRTLNRRMTDSELSSSLYLPRRRETSQYDLSNCGLQRAPSTSNIMEKERKIADLERQLSQAHTEQQLAKRELEVYKTSLGSLEQEKESLIRQHHNAVAISEDLRRQLEAAESAADGLAERLKRAQSDADSWKRKHEEAVKEAKNDILNERKRTSDKLAALQADCTRRETKRGMSETEREQLREELARVQVQLDRAHNTIRELETSVQSQESLGGTIEAQYRSTLMELEASRDENCALKAKIRRQYKQIELLTQQDETNSAMNTFHNKLEKMDMKEG</sequence>
<dbReference type="InterPro" id="IPR036961">
    <property type="entry name" value="Kinesin_motor_dom_sf"/>
</dbReference>
<accession>A0AA36H5M2</accession>
<comment type="similarity">
    <text evidence="1 8">Belongs to the TRAFAC class myosin-kinesin ATPase superfamily. Myosin family.</text>
</comment>
<evidence type="ECO:0000256" key="3">
    <source>
        <dbReference type="ARBA" id="ARBA00022840"/>
    </source>
</evidence>
<dbReference type="GO" id="GO:0016020">
    <property type="term" value="C:membrane"/>
    <property type="evidence" value="ECO:0007669"/>
    <property type="project" value="TreeGrafter"/>
</dbReference>
<keyword evidence="7 8" id="KW-0009">Actin-binding</keyword>
<dbReference type="GO" id="GO:0016459">
    <property type="term" value="C:myosin complex"/>
    <property type="evidence" value="ECO:0007669"/>
    <property type="project" value="UniProtKB-KW"/>
</dbReference>
<keyword evidence="12" id="KW-1185">Reference proteome</keyword>
<dbReference type="SUPFAM" id="SSF57997">
    <property type="entry name" value="Tropomyosin"/>
    <property type="match status" value="1"/>
</dbReference>
<dbReference type="GO" id="GO:0005737">
    <property type="term" value="C:cytoplasm"/>
    <property type="evidence" value="ECO:0007669"/>
    <property type="project" value="TreeGrafter"/>
</dbReference>
<reference evidence="11" key="1">
    <citation type="submission" date="2023-07" db="EMBL/GenBank/DDBJ databases">
        <authorList>
            <consortium name="CYATHOMIX"/>
        </authorList>
    </citation>
    <scope>NUCLEOTIDE SEQUENCE</scope>
    <source>
        <strain evidence="11">N/A</strain>
    </source>
</reference>
<feature type="domain" description="Myosin motor" evidence="10">
    <location>
        <begin position="117"/>
        <end position="815"/>
    </location>
</feature>
<name>A0AA36H5M2_CYLNA</name>
<dbReference type="Pfam" id="PF00063">
    <property type="entry name" value="Myosin_head"/>
    <property type="match status" value="1"/>
</dbReference>
<evidence type="ECO:0000256" key="9">
    <source>
        <dbReference type="SAM" id="MobiDB-lite"/>
    </source>
</evidence>
<dbReference type="InterPro" id="IPR001609">
    <property type="entry name" value="Myosin_head_motor_dom-like"/>
</dbReference>
<keyword evidence="2 8" id="KW-0547">Nucleotide-binding</keyword>
<dbReference type="EMBL" id="CATQJL010000305">
    <property type="protein sequence ID" value="CAJ0604382.1"/>
    <property type="molecule type" value="Genomic_DNA"/>
</dbReference>
<feature type="compositionally biased region" description="Low complexity" evidence="9">
    <location>
        <begin position="1220"/>
        <end position="1239"/>
    </location>
</feature>
<dbReference type="GO" id="GO:0051015">
    <property type="term" value="F:actin filament binding"/>
    <property type="evidence" value="ECO:0007669"/>
    <property type="project" value="TreeGrafter"/>
</dbReference>
<dbReference type="GO" id="GO:0007015">
    <property type="term" value="P:actin filament organization"/>
    <property type="evidence" value="ECO:0007669"/>
    <property type="project" value="TreeGrafter"/>
</dbReference>
<keyword evidence="3 8" id="KW-0067">ATP-binding</keyword>
<dbReference type="SUPFAM" id="SSF52540">
    <property type="entry name" value="P-loop containing nucleoside triphosphate hydrolases"/>
    <property type="match status" value="1"/>
</dbReference>
<comment type="caution">
    <text evidence="11">The sequence shown here is derived from an EMBL/GenBank/DDBJ whole genome shotgun (WGS) entry which is preliminary data.</text>
</comment>
<evidence type="ECO:0000313" key="11">
    <source>
        <dbReference type="EMBL" id="CAJ0604382.1"/>
    </source>
</evidence>
<feature type="region of interest" description="Disordered" evidence="9">
    <location>
        <begin position="1369"/>
        <end position="1398"/>
    </location>
</feature>
<dbReference type="Gene3D" id="1.20.120.720">
    <property type="entry name" value="Myosin VI head, motor domain, U50 subdomain"/>
    <property type="match status" value="1"/>
</dbReference>
<evidence type="ECO:0000256" key="2">
    <source>
        <dbReference type="ARBA" id="ARBA00022741"/>
    </source>
</evidence>
<dbReference type="FunFam" id="1.10.10.820:FF:000001">
    <property type="entry name" value="Myosin heavy chain"/>
    <property type="match status" value="1"/>
</dbReference>
<organism evidence="11 12">
    <name type="scientific">Cylicocyclus nassatus</name>
    <name type="common">Nematode worm</name>
    <dbReference type="NCBI Taxonomy" id="53992"/>
    <lineage>
        <taxon>Eukaryota</taxon>
        <taxon>Metazoa</taxon>
        <taxon>Ecdysozoa</taxon>
        <taxon>Nematoda</taxon>
        <taxon>Chromadorea</taxon>
        <taxon>Rhabditida</taxon>
        <taxon>Rhabditina</taxon>
        <taxon>Rhabditomorpha</taxon>
        <taxon>Strongyloidea</taxon>
        <taxon>Strongylidae</taxon>
        <taxon>Cylicocyclus</taxon>
    </lineage>
</organism>
<dbReference type="PROSITE" id="PS51456">
    <property type="entry name" value="MYOSIN_MOTOR"/>
    <property type="match status" value="1"/>
</dbReference>
<proteinExistence type="inferred from homology"/>